<feature type="domain" description="HNH nuclease" evidence="1">
    <location>
        <begin position="331"/>
        <end position="381"/>
    </location>
</feature>
<dbReference type="SMART" id="SM00507">
    <property type="entry name" value="HNHc"/>
    <property type="match status" value="1"/>
</dbReference>
<name>A0A512SY34_9MICO</name>
<dbReference type="Proteomes" id="UP000321793">
    <property type="component" value="Unassembled WGS sequence"/>
</dbReference>
<keyword evidence="3" id="KW-1185">Reference proteome</keyword>
<evidence type="ECO:0000259" key="1">
    <source>
        <dbReference type="SMART" id="SM00507"/>
    </source>
</evidence>
<reference evidence="2 3" key="1">
    <citation type="submission" date="2019-07" db="EMBL/GenBank/DDBJ databases">
        <title>Whole genome shotgun sequence of Knoellia locipacati NBRC 109775.</title>
        <authorList>
            <person name="Hosoyama A."/>
            <person name="Uohara A."/>
            <person name="Ohji S."/>
            <person name="Ichikawa N."/>
        </authorList>
    </citation>
    <scope>NUCLEOTIDE SEQUENCE [LARGE SCALE GENOMIC DNA]</scope>
    <source>
        <strain evidence="2 3">NBRC 109775</strain>
    </source>
</reference>
<dbReference type="GO" id="GO:0004519">
    <property type="term" value="F:endonuclease activity"/>
    <property type="evidence" value="ECO:0007669"/>
    <property type="project" value="UniProtKB-KW"/>
</dbReference>
<accession>A0A512SY34</accession>
<keyword evidence="2" id="KW-0255">Endonuclease</keyword>
<dbReference type="CDD" id="cd00085">
    <property type="entry name" value="HNHc"/>
    <property type="match status" value="1"/>
</dbReference>
<organism evidence="2 3">
    <name type="scientific">Knoellia locipacati</name>
    <dbReference type="NCBI Taxonomy" id="882824"/>
    <lineage>
        <taxon>Bacteria</taxon>
        <taxon>Bacillati</taxon>
        <taxon>Actinomycetota</taxon>
        <taxon>Actinomycetes</taxon>
        <taxon>Micrococcales</taxon>
        <taxon>Intrasporangiaceae</taxon>
        <taxon>Knoellia</taxon>
    </lineage>
</organism>
<keyword evidence="2" id="KW-0378">Hydrolase</keyword>
<dbReference type="AlphaFoldDB" id="A0A512SY34"/>
<dbReference type="InterPro" id="IPR003615">
    <property type="entry name" value="HNH_nuc"/>
</dbReference>
<protein>
    <submittedName>
        <fullName evidence="2">HNH endonuclease</fullName>
    </submittedName>
</protein>
<sequence length="474" mass="50145">MVSALAEVSAEGLTQAQRVAAVAALEALKGAAAAAQARLTAAAVVDREALGEDSRSVRADLALARRCSPTLADQHVGVARALVDELPCTMAALTRGEISERRATIVVRETACLSLEHRGEVDRRLAGVIGTLGDTALAAAARRAGAALDAESLAQRHRRAVASRRVSVRPAADGMAWLSVLGPMKDVIGAHLALTREEGRRHVIDPDLPADQWEAAAAAARADVRGRGAWLADRALELLSGRAPGQPQPVEVSLVMTDRVLLPAAFGGAAPADDCATIPGWGPVPGAQARAAVADGLADPDAFVWLRRLFTDPTGRDLVALDSQRRRFHGGLRRFLELRDPTCRIPWCDAPAVQSDHVVRAADGGATSGVNGAGMCQRHNLVKEEPGWHLRVTSTGLDDTGLDGDGLADTGPHAIRITTPTGHTYDSTAPPILGHGWSPHRLDDLEPPYDPADGRYVPDDWVPDDEFWVDARAT</sequence>
<comment type="caution">
    <text evidence="2">The sequence shown here is derived from an EMBL/GenBank/DDBJ whole genome shotgun (WGS) entry which is preliminary data.</text>
</comment>
<evidence type="ECO:0000313" key="3">
    <source>
        <dbReference type="Proteomes" id="UP000321793"/>
    </source>
</evidence>
<keyword evidence="2" id="KW-0540">Nuclease</keyword>
<dbReference type="EMBL" id="BKBA01000003">
    <property type="protein sequence ID" value="GEQ12867.1"/>
    <property type="molecule type" value="Genomic_DNA"/>
</dbReference>
<dbReference type="Pfam" id="PF02720">
    <property type="entry name" value="DUF222"/>
    <property type="match status" value="1"/>
</dbReference>
<dbReference type="InterPro" id="IPR003870">
    <property type="entry name" value="DUF222"/>
</dbReference>
<evidence type="ECO:0000313" key="2">
    <source>
        <dbReference type="EMBL" id="GEQ12867.1"/>
    </source>
</evidence>
<gene>
    <name evidence="2" type="ORF">KLO01_09140</name>
</gene>
<proteinExistence type="predicted"/>